<evidence type="ECO:0000313" key="1">
    <source>
        <dbReference type="EMBL" id="KZE27742.1"/>
    </source>
</evidence>
<organism evidence="1 2">
    <name type="scientific">Crenobacter luteus</name>
    <dbReference type="NCBI Taxonomy" id="1452487"/>
    <lineage>
        <taxon>Bacteria</taxon>
        <taxon>Pseudomonadati</taxon>
        <taxon>Pseudomonadota</taxon>
        <taxon>Betaproteobacteria</taxon>
        <taxon>Neisseriales</taxon>
        <taxon>Neisseriaceae</taxon>
        <taxon>Crenobacter</taxon>
    </lineage>
</organism>
<accession>A0A161SC12</accession>
<gene>
    <name evidence="1" type="ORF">AVW16_13830</name>
</gene>
<protein>
    <submittedName>
        <fullName evidence="1">Uncharacterized protein</fullName>
    </submittedName>
</protein>
<name>A0A161SC12_9NEIS</name>
<evidence type="ECO:0000313" key="2">
    <source>
        <dbReference type="Proteomes" id="UP000076625"/>
    </source>
</evidence>
<keyword evidence="2" id="KW-1185">Reference proteome</keyword>
<dbReference type="EMBL" id="LQQU01000041">
    <property type="protein sequence ID" value="KZE27742.1"/>
    <property type="molecule type" value="Genomic_DNA"/>
</dbReference>
<sequence>MYPEIVTLADELGQCLATGVAVWRDSYWDEARAYRDSPDSLADMSDAEFDRCTLAGYPEGIQSAAHAIFCGLHSAEQHGGFKSFAAAIRWHCSISDDIPDRHLYALAAAIEAWWAIDSLVTWLNEGMDELARVFSPLRDIGDDDLLAWMDADPGRWAALEHQNYQNSVDEWAIRYPKQFTRWAIRQREKQAFWALSEAEKREQAARHLGEAERLLILADLADELSQAALDRASLKDARHKIAQRDAVQRRNASKATEGRRKYDEAMKAGWVSTALTKLARNTKLSVLAVAQQIVKESDLPQEAVESVREGVQNFV</sequence>
<comment type="caution">
    <text evidence="1">The sequence shown here is derived from an EMBL/GenBank/DDBJ whole genome shotgun (WGS) entry which is preliminary data.</text>
</comment>
<proteinExistence type="predicted"/>
<reference evidence="2" key="1">
    <citation type="submission" date="2016-01" db="EMBL/GenBank/DDBJ databases">
        <title>Draft genome of Chromobacterium sp. F49.</title>
        <authorList>
            <person name="Hong K.W."/>
        </authorList>
    </citation>
    <scope>NUCLEOTIDE SEQUENCE [LARGE SCALE GENOMIC DNA]</scope>
    <source>
        <strain evidence="2">CN10</strain>
    </source>
</reference>
<dbReference type="AlphaFoldDB" id="A0A161SC12"/>
<dbReference type="Proteomes" id="UP000076625">
    <property type="component" value="Unassembled WGS sequence"/>
</dbReference>
<dbReference type="STRING" id="1452487.AVW16_13830"/>